<keyword evidence="1" id="KW-0812">Transmembrane</keyword>
<sequence length="304" mass="34746">MDVSTTAARLVQQLLRAQYFSGAALVAYVYDYFLTLDREIEYVWKSRWSPVKNLFLLNRYFVIVNIIVQQFLLGTVNGRRSLSQCHGLVQAFIFLTAFGTFLSELLLCLRLWVMWDKNKKVLAGILAIFVAITIYYITDAELSFDLSNSDFIPYLEPLHLVDVLLAGPDSPLDHPPKGCALNVQEHRAYITPIILVVADIIKVALSLIPTLRIYTSRSRAIFRNNIMNEVYREGVLFYVYLCIYSVVELLLVIQSADNAVTAVPVFLVIRVVLASRMVLHIRQLYAFEEYCAQTTESTTRSTYM</sequence>
<dbReference type="OrthoDB" id="3242409at2759"/>
<feature type="transmembrane region" description="Helical" evidence="1">
    <location>
        <begin position="88"/>
        <end position="109"/>
    </location>
</feature>
<feature type="domain" description="DUF6533" evidence="2">
    <location>
        <begin position="19"/>
        <end position="64"/>
    </location>
</feature>
<feature type="transmembrane region" description="Helical" evidence="1">
    <location>
        <begin position="259"/>
        <end position="279"/>
    </location>
</feature>
<feature type="transmembrane region" description="Helical" evidence="1">
    <location>
        <begin position="121"/>
        <end position="138"/>
    </location>
</feature>
<evidence type="ECO:0000313" key="4">
    <source>
        <dbReference type="Proteomes" id="UP000559027"/>
    </source>
</evidence>
<feature type="transmembrane region" description="Helical" evidence="1">
    <location>
        <begin position="19"/>
        <end position="36"/>
    </location>
</feature>
<comment type="caution">
    <text evidence="3">The sequence shown here is derived from an EMBL/GenBank/DDBJ whole genome shotgun (WGS) entry which is preliminary data.</text>
</comment>
<reference evidence="3 4" key="1">
    <citation type="journal article" date="2020" name="ISME J.">
        <title>Uncovering the hidden diversity of litter-decomposition mechanisms in mushroom-forming fungi.</title>
        <authorList>
            <person name="Floudas D."/>
            <person name="Bentzer J."/>
            <person name="Ahren D."/>
            <person name="Johansson T."/>
            <person name="Persson P."/>
            <person name="Tunlid A."/>
        </authorList>
    </citation>
    <scope>NUCLEOTIDE SEQUENCE [LARGE SCALE GENOMIC DNA]</scope>
    <source>
        <strain evidence="3 4">CBS 146.42</strain>
    </source>
</reference>
<feature type="transmembrane region" description="Helical" evidence="1">
    <location>
        <begin position="235"/>
        <end position="253"/>
    </location>
</feature>
<dbReference type="EMBL" id="JAACJO010000001">
    <property type="protein sequence ID" value="KAF5364280.1"/>
    <property type="molecule type" value="Genomic_DNA"/>
</dbReference>
<dbReference type="Pfam" id="PF20151">
    <property type="entry name" value="DUF6533"/>
    <property type="match status" value="1"/>
</dbReference>
<dbReference type="InterPro" id="IPR045340">
    <property type="entry name" value="DUF6533"/>
</dbReference>
<dbReference type="AlphaFoldDB" id="A0A8H5LNM4"/>
<accession>A0A8H5LNM4</accession>
<gene>
    <name evidence="3" type="ORF">D9756_000755</name>
</gene>
<keyword evidence="4" id="KW-1185">Reference proteome</keyword>
<proteinExistence type="predicted"/>
<organism evidence="3 4">
    <name type="scientific">Leucocoprinus leucothites</name>
    <dbReference type="NCBI Taxonomy" id="201217"/>
    <lineage>
        <taxon>Eukaryota</taxon>
        <taxon>Fungi</taxon>
        <taxon>Dikarya</taxon>
        <taxon>Basidiomycota</taxon>
        <taxon>Agaricomycotina</taxon>
        <taxon>Agaricomycetes</taxon>
        <taxon>Agaricomycetidae</taxon>
        <taxon>Agaricales</taxon>
        <taxon>Agaricineae</taxon>
        <taxon>Agaricaceae</taxon>
        <taxon>Leucocoprinus</taxon>
    </lineage>
</organism>
<keyword evidence="1" id="KW-1133">Transmembrane helix</keyword>
<protein>
    <recommendedName>
        <fullName evidence="2">DUF6533 domain-containing protein</fullName>
    </recommendedName>
</protein>
<evidence type="ECO:0000313" key="3">
    <source>
        <dbReference type="EMBL" id="KAF5364280.1"/>
    </source>
</evidence>
<feature type="transmembrane region" description="Helical" evidence="1">
    <location>
        <begin position="57"/>
        <end position="76"/>
    </location>
</feature>
<evidence type="ECO:0000256" key="1">
    <source>
        <dbReference type="SAM" id="Phobius"/>
    </source>
</evidence>
<evidence type="ECO:0000259" key="2">
    <source>
        <dbReference type="Pfam" id="PF20151"/>
    </source>
</evidence>
<name>A0A8H5LNM4_9AGAR</name>
<feature type="transmembrane region" description="Helical" evidence="1">
    <location>
        <begin position="189"/>
        <end position="214"/>
    </location>
</feature>
<keyword evidence="1" id="KW-0472">Membrane</keyword>
<dbReference type="Proteomes" id="UP000559027">
    <property type="component" value="Unassembled WGS sequence"/>
</dbReference>